<accession>A0A1J1LPV5</accession>
<gene>
    <name evidence="2" type="ORF">PL921460057</name>
</gene>
<dbReference type="RefSeq" id="WP_072716992.1">
    <property type="nucleotide sequence ID" value="NZ_LN889762.1"/>
</dbReference>
<reference evidence="3" key="1">
    <citation type="submission" date="2015-10" db="EMBL/GenBank/DDBJ databases">
        <authorList>
            <person name="Regsiter A."/>
            <person name="william w."/>
        </authorList>
    </citation>
    <scope>NUCLEOTIDE SEQUENCE [LARGE SCALE GENOMIC DNA]</scope>
</reference>
<sequence length="114" mass="13215">MLSIPTKSEKQCSLLVDGLRILAWQAYKAEYKPAEGQKKLEGLKLYEVFSKEWENHEIHKMDLPKVQKLVKSLGYSEDEIQEIREDYYSRKSSYNNGNGSQYTESNSSTDQPAF</sequence>
<evidence type="ECO:0000313" key="2">
    <source>
        <dbReference type="EMBL" id="CUR33948.1"/>
    </source>
</evidence>
<dbReference type="OrthoDB" id="495666at2"/>
<name>A0A1J1LPV5_9CYAN</name>
<feature type="region of interest" description="Disordered" evidence="1">
    <location>
        <begin position="90"/>
        <end position="114"/>
    </location>
</feature>
<dbReference type="STRING" id="671072.PL921460057"/>
<evidence type="ECO:0000313" key="3">
    <source>
        <dbReference type="Proteomes" id="UP000184315"/>
    </source>
</evidence>
<organism evidence="2 3">
    <name type="scientific">Planktothrix tepida PCC 9214</name>
    <dbReference type="NCBI Taxonomy" id="671072"/>
    <lineage>
        <taxon>Bacteria</taxon>
        <taxon>Bacillati</taxon>
        <taxon>Cyanobacteriota</taxon>
        <taxon>Cyanophyceae</taxon>
        <taxon>Oscillatoriophycideae</taxon>
        <taxon>Oscillatoriales</taxon>
        <taxon>Microcoleaceae</taxon>
        <taxon>Planktothrix</taxon>
    </lineage>
</organism>
<dbReference type="EMBL" id="CZDF01000166">
    <property type="protein sequence ID" value="CUR33948.1"/>
    <property type="molecule type" value="Genomic_DNA"/>
</dbReference>
<dbReference type="AlphaFoldDB" id="A0A1J1LPV5"/>
<keyword evidence="3" id="KW-1185">Reference proteome</keyword>
<evidence type="ECO:0000256" key="1">
    <source>
        <dbReference type="SAM" id="MobiDB-lite"/>
    </source>
</evidence>
<proteinExistence type="predicted"/>
<protein>
    <submittedName>
        <fullName evidence="2">Uncharacterized protein</fullName>
    </submittedName>
</protein>
<dbReference type="Proteomes" id="UP000184315">
    <property type="component" value="Unassembled WGS sequence"/>
</dbReference>